<sequence>MSKRLELLFTTEAGTSSTIAVDNPREPVDPAAVREAMDDILAADVFHGSNGSLVAKRGARLVERNVETIEIGE</sequence>
<evidence type="ECO:0000313" key="2">
    <source>
        <dbReference type="Proteomes" id="UP000240509"/>
    </source>
</evidence>
<accession>A0A2T4U3A0</accession>
<protein>
    <submittedName>
        <fullName evidence="1">DUF2922 domain-containing protein</fullName>
    </submittedName>
</protein>
<dbReference type="Proteomes" id="UP000240509">
    <property type="component" value="Unassembled WGS sequence"/>
</dbReference>
<name>A0A2T4U3A0_9BACI</name>
<proteinExistence type="predicted"/>
<dbReference type="RefSeq" id="WP_107585884.1">
    <property type="nucleotide sequence ID" value="NZ_PZJJ01000030.1"/>
</dbReference>
<evidence type="ECO:0000313" key="1">
    <source>
        <dbReference type="EMBL" id="PTL37881.1"/>
    </source>
</evidence>
<dbReference type="AlphaFoldDB" id="A0A2T4U3A0"/>
<dbReference type="EMBL" id="PZJJ01000030">
    <property type="protein sequence ID" value="PTL37881.1"/>
    <property type="molecule type" value="Genomic_DNA"/>
</dbReference>
<keyword evidence="2" id="KW-1185">Reference proteome</keyword>
<dbReference type="Pfam" id="PF11148">
    <property type="entry name" value="DUF2922"/>
    <property type="match status" value="1"/>
</dbReference>
<dbReference type="InterPro" id="IPR021321">
    <property type="entry name" value="DUF2922"/>
</dbReference>
<organism evidence="1 2">
    <name type="scientific">Alkalicoccus saliphilus</name>
    <dbReference type="NCBI Taxonomy" id="200989"/>
    <lineage>
        <taxon>Bacteria</taxon>
        <taxon>Bacillati</taxon>
        <taxon>Bacillota</taxon>
        <taxon>Bacilli</taxon>
        <taxon>Bacillales</taxon>
        <taxon>Bacillaceae</taxon>
        <taxon>Alkalicoccus</taxon>
    </lineage>
</organism>
<dbReference type="OrthoDB" id="2454247at2"/>
<gene>
    <name evidence="1" type="ORF">C6Y45_14155</name>
</gene>
<comment type="caution">
    <text evidence="1">The sequence shown here is derived from an EMBL/GenBank/DDBJ whole genome shotgun (WGS) entry which is preliminary data.</text>
</comment>
<reference evidence="1 2" key="1">
    <citation type="submission" date="2018-03" db="EMBL/GenBank/DDBJ databases">
        <title>Alkalicoccus saliphilus sp. nov., isolated from a mineral pool.</title>
        <authorList>
            <person name="Zhao B."/>
        </authorList>
    </citation>
    <scope>NUCLEOTIDE SEQUENCE [LARGE SCALE GENOMIC DNA]</scope>
    <source>
        <strain evidence="1 2">6AG</strain>
    </source>
</reference>